<dbReference type="AlphaFoldDB" id="A0A084UDN4"/>
<evidence type="ECO:0000313" key="1">
    <source>
        <dbReference type="EMBL" id="KFB11070.1"/>
    </source>
</evidence>
<dbReference type="STRING" id="472175.EL18_02112"/>
<sequence>MSEPLSKEDRRLIEALRSYAKDGQRQPFPFDTLNYTLWTAADRIEQLARQDDAPSGEKP</sequence>
<organism evidence="1 2">
    <name type="scientific">Nitratireductor basaltis</name>
    <dbReference type="NCBI Taxonomy" id="472175"/>
    <lineage>
        <taxon>Bacteria</taxon>
        <taxon>Pseudomonadati</taxon>
        <taxon>Pseudomonadota</taxon>
        <taxon>Alphaproteobacteria</taxon>
        <taxon>Hyphomicrobiales</taxon>
        <taxon>Phyllobacteriaceae</taxon>
        <taxon>Nitratireductor</taxon>
    </lineage>
</organism>
<keyword evidence="2" id="KW-1185">Reference proteome</keyword>
<name>A0A084UDN4_9HYPH</name>
<reference evidence="1 2" key="1">
    <citation type="submission" date="2014-05" db="EMBL/GenBank/DDBJ databases">
        <title>Draft Genome Sequence of Nitratireductor basaltis Strain UMTGB225, A Marine Bacterium Isolated from Green Barrel Tunicate.</title>
        <authorList>
            <person name="Gan H.Y."/>
        </authorList>
    </citation>
    <scope>NUCLEOTIDE SEQUENCE [LARGE SCALE GENOMIC DNA]</scope>
    <source>
        <strain evidence="1 2">UMTGB225</strain>
    </source>
</reference>
<dbReference type="Proteomes" id="UP000053675">
    <property type="component" value="Unassembled WGS sequence"/>
</dbReference>
<accession>A0A084UDN4</accession>
<gene>
    <name evidence="1" type="ORF">EL18_02112</name>
</gene>
<dbReference type="EMBL" id="JMQM01000001">
    <property type="protein sequence ID" value="KFB11070.1"/>
    <property type="molecule type" value="Genomic_DNA"/>
</dbReference>
<proteinExistence type="predicted"/>
<comment type="caution">
    <text evidence="1">The sequence shown here is derived from an EMBL/GenBank/DDBJ whole genome shotgun (WGS) entry which is preliminary data.</text>
</comment>
<protein>
    <submittedName>
        <fullName evidence="1">Uncharacterized protein</fullName>
    </submittedName>
</protein>
<evidence type="ECO:0000313" key="2">
    <source>
        <dbReference type="Proteomes" id="UP000053675"/>
    </source>
</evidence>